<gene>
    <name evidence="1" type="ORF">H9789_08030</name>
</gene>
<protein>
    <submittedName>
        <fullName evidence="1">Uncharacterized protein</fullName>
    </submittedName>
</protein>
<dbReference type="AlphaFoldDB" id="A0A9E2P350"/>
<accession>A0A9E2P350</accession>
<proteinExistence type="predicted"/>
<dbReference type="Proteomes" id="UP000823865">
    <property type="component" value="Unassembled WGS sequence"/>
</dbReference>
<dbReference type="EMBL" id="JAHLFU010000173">
    <property type="protein sequence ID" value="MBU3853745.1"/>
    <property type="molecule type" value="Genomic_DNA"/>
</dbReference>
<name>A0A9E2P350_9BACT</name>
<comment type="caution">
    <text evidence="1">The sequence shown here is derived from an EMBL/GenBank/DDBJ whole genome shotgun (WGS) entry which is preliminary data.</text>
</comment>
<reference evidence="1" key="1">
    <citation type="journal article" date="2021" name="PeerJ">
        <title>Extensive microbial diversity within the chicken gut microbiome revealed by metagenomics and culture.</title>
        <authorList>
            <person name="Gilroy R."/>
            <person name="Ravi A."/>
            <person name="Getino M."/>
            <person name="Pursley I."/>
            <person name="Horton D.L."/>
            <person name="Alikhan N.F."/>
            <person name="Baker D."/>
            <person name="Gharbi K."/>
            <person name="Hall N."/>
            <person name="Watson M."/>
            <person name="Adriaenssens E.M."/>
            <person name="Foster-Nyarko E."/>
            <person name="Jarju S."/>
            <person name="Secka A."/>
            <person name="Antonio M."/>
            <person name="Oren A."/>
            <person name="Chaudhuri R.R."/>
            <person name="La Ragione R."/>
            <person name="Hildebrand F."/>
            <person name="Pallen M.J."/>
        </authorList>
    </citation>
    <scope>NUCLEOTIDE SEQUENCE</scope>
    <source>
        <strain evidence="1">G3-2149</strain>
    </source>
</reference>
<evidence type="ECO:0000313" key="2">
    <source>
        <dbReference type="Proteomes" id="UP000823865"/>
    </source>
</evidence>
<reference evidence="1" key="2">
    <citation type="submission" date="2021-04" db="EMBL/GenBank/DDBJ databases">
        <authorList>
            <person name="Gilroy R."/>
        </authorList>
    </citation>
    <scope>NUCLEOTIDE SEQUENCE</scope>
    <source>
        <strain evidence="1">G3-2149</strain>
    </source>
</reference>
<sequence>MGNIIKTILDEHLEVARLRDAMGTILILLNTDLQINPFCPEPHSEVLKAIYTGIVELKKENKEMAEKLANLSQ</sequence>
<evidence type="ECO:0000313" key="1">
    <source>
        <dbReference type="EMBL" id="MBU3853745.1"/>
    </source>
</evidence>
<organism evidence="1 2">
    <name type="scientific">Candidatus Paraprevotella stercoravium</name>
    <dbReference type="NCBI Taxonomy" id="2838725"/>
    <lineage>
        <taxon>Bacteria</taxon>
        <taxon>Pseudomonadati</taxon>
        <taxon>Bacteroidota</taxon>
        <taxon>Bacteroidia</taxon>
        <taxon>Bacteroidales</taxon>
        <taxon>Prevotellaceae</taxon>
        <taxon>Paraprevotella</taxon>
    </lineage>
</organism>